<dbReference type="GO" id="GO:0006508">
    <property type="term" value="P:proteolysis"/>
    <property type="evidence" value="ECO:0007669"/>
    <property type="project" value="UniProtKB-KW"/>
</dbReference>
<dbReference type="InterPro" id="IPR021109">
    <property type="entry name" value="Peptidase_aspartic_dom_sf"/>
</dbReference>
<keyword evidence="4" id="KW-0540">Nuclease</keyword>
<organism evidence="9 10">
    <name type="scientific">Rotaria magnacalcarata</name>
    <dbReference type="NCBI Taxonomy" id="392030"/>
    <lineage>
        <taxon>Eukaryota</taxon>
        <taxon>Metazoa</taxon>
        <taxon>Spiralia</taxon>
        <taxon>Gnathifera</taxon>
        <taxon>Rotifera</taxon>
        <taxon>Eurotatoria</taxon>
        <taxon>Bdelloidea</taxon>
        <taxon>Philodinida</taxon>
        <taxon>Philodinidae</taxon>
        <taxon>Rotaria</taxon>
    </lineage>
</organism>
<dbReference type="GO" id="GO:0008233">
    <property type="term" value="F:peptidase activity"/>
    <property type="evidence" value="ECO:0007669"/>
    <property type="project" value="UniProtKB-KW"/>
</dbReference>
<accession>A0A820HWU5</accession>
<sequence length="493" mass="56147">MIDTGANRTFISFKAVHSTNSKQFIKKIQRRVFLADGQSSAFVYGEITLHIMLGDIQASIVAFIVKQLCTDCILGMDFINKYKLIINTEDRTISIRNNDKRLLLKLDSNSSRVHSPARLVNNIIIPPKRTISIPVSINSSLQTLLFRPSFKLQQRIPLIMLNSSLTVHNRSSFISLHNPTSYSCSLPRGIILGTTTVPTLSFKKESDIDQSLVNTYIDKLIQHLINPEHQKKVKLVLLQNAKLLDTSKPTIAFTLRPHEIKTLDHPPPTSKPYYSTPLKQEAMYKIIQELLYSGLIRPSYSPYAAPALLVAKHDGNWRMVVDYKKLNNITIKDNHPLPNMEQALQLLGAGYKLFSTLDMKSGFWQIPIAEADKHKTAFITPEGLYEWNVLAQGLKNSPPSFQRVMTDILSSCRQFSLFYIDDIVIYSRSFDDHLNHVTQILSILLNYNFQLNPSKCNLFQHQIDYLSHTISEYGVKPTDEKIHAIIKLREPTT</sequence>
<evidence type="ECO:0000313" key="10">
    <source>
        <dbReference type="Proteomes" id="UP000663842"/>
    </source>
</evidence>
<dbReference type="GO" id="GO:0003964">
    <property type="term" value="F:RNA-directed DNA polymerase activity"/>
    <property type="evidence" value="ECO:0007669"/>
    <property type="project" value="UniProtKB-KW"/>
</dbReference>
<evidence type="ECO:0000256" key="3">
    <source>
        <dbReference type="ARBA" id="ARBA00022695"/>
    </source>
</evidence>
<dbReference type="GO" id="GO:0004519">
    <property type="term" value="F:endonuclease activity"/>
    <property type="evidence" value="ECO:0007669"/>
    <property type="project" value="UniProtKB-KW"/>
</dbReference>
<keyword evidence="1" id="KW-0645">Protease</keyword>
<keyword evidence="5" id="KW-0255">Endonuclease</keyword>
<name>A0A820HWU5_9BILA</name>
<dbReference type="FunFam" id="3.10.10.10:FF:000007">
    <property type="entry name" value="Retrovirus-related Pol polyprotein from transposon 17.6-like Protein"/>
    <property type="match status" value="1"/>
</dbReference>
<dbReference type="CDD" id="cd00303">
    <property type="entry name" value="retropepsin_like"/>
    <property type="match status" value="1"/>
</dbReference>
<feature type="domain" description="Reverse transcriptase" evidence="8">
    <location>
        <begin position="291"/>
        <end position="470"/>
    </location>
</feature>
<evidence type="ECO:0000256" key="6">
    <source>
        <dbReference type="ARBA" id="ARBA00022801"/>
    </source>
</evidence>
<evidence type="ECO:0000256" key="7">
    <source>
        <dbReference type="ARBA" id="ARBA00022918"/>
    </source>
</evidence>
<evidence type="ECO:0000256" key="4">
    <source>
        <dbReference type="ARBA" id="ARBA00022722"/>
    </source>
</evidence>
<dbReference type="Gene3D" id="3.30.70.270">
    <property type="match status" value="1"/>
</dbReference>
<keyword evidence="6" id="KW-0378">Hydrolase</keyword>
<dbReference type="AlphaFoldDB" id="A0A820HWU5"/>
<dbReference type="PANTHER" id="PTHR33064:SF37">
    <property type="entry name" value="RIBONUCLEASE H"/>
    <property type="match status" value="1"/>
</dbReference>
<dbReference type="Gene3D" id="2.40.70.10">
    <property type="entry name" value="Acid Proteases"/>
    <property type="match status" value="1"/>
</dbReference>
<evidence type="ECO:0000256" key="2">
    <source>
        <dbReference type="ARBA" id="ARBA00022679"/>
    </source>
</evidence>
<keyword evidence="2" id="KW-0808">Transferase</keyword>
<protein>
    <recommendedName>
        <fullName evidence="8">Reverse transcriptase domain-containing protein</fullName>
    </recommendedName>
</protein>
<dbReference type="InterPro" id="IPR043502">
    <property type="entry name" value="DNA/RNA_pol_sf"/>
</dbReference>
<dbReference type="Pfam" id="PF13975">
    <property type="entry name" value="gag-asp_proteas"/>
    <property type="match status" value="1"/>
</dbReference>
<dbReference type="PANTHER" id="PTHR33064">
    <property type="entry name" value="POL PROTEIN"/>
    <property type="match status" value="1"/>
</dbReference>
<reference evidence="9" key="1">
    <citation type="submission" date="2021-02" db="EMBL/GenBank/DDBJ databases">
        <authorList>
            <person name="Nowell W R."/>
        </authorList>
    </citation>
    <scope>NUCLEOTIDE SEQUENCE</scope>
</reference>
<dbReference type="Gene3D" id="3.10.10.10">
    <property type="entry name" value="HIV Type 1 Reverse Transcriptase, subunit A, domain 1"/>
    <property type="match status" value="1"/>
</dbReference>
<dbReference type="SUPFAM" id="SSF56672">
    <property type="entry name" value="DNA/RNA polymerases"/>
    <property type="match status" value="1"/>
</dbReference>
<dbReference type="Proteomes" id="UP000663842">
    <property type="component" value="Unassembled WGS sequence"/>
</dbReference>
<keyword evidence="3" id="KW-0548">Nucleotidyltransferase</keyword>
<dbReference type="Pfam" id="PF00078">
    <property type="entry name" value="RVT_1"/>
    <property type="match status" value="1"/>
</dbReference>
<gene>
    <name evidence="9" type="ORF">UXM345_LOCUS33424</name>
</gene>
<dbReference type="EMBL" id="CAJOBF010011096">
    <property type="protein sequence ID" value="CAF4301254.1"/>
    <property type="molecule type" value="Genomic_DNA"/>
</dbReference>
<evidence type="ECO:0000259" key="8">
    <source>
        <dbReference type="PROSITE" id="PS50878"/>
    </source>
</evidence>
<comment type="caution">
    <text evidence="9">The sequence shown here is derived from an EMBL/GenBank/DDBJ whole genome shotgun (WGS) entry which is preliminary data.</text>
</comment>
<dbReference type="SUPFAM" id="SSF50630">
    <property type="entry name" value="Acid proteases"/>
    <property type="match status" value="1"/>
</dbReference>
<evidence type="ECO:0000313" key="9">
    <source>
        <dbReference type="EMBL" id="CAF4301254.1"/>
    </source>
</evidence>
<evidence type="ECO:0000256" key="1">
    <source>
        <dbReference type="ARBA" id="ARBA00022670"/>
    </source>
</evidence>
<evidence type="ECO:0000256" key="5">
    <source>
        <dbReference type="ARBA" id="ARBA00022759"/>
    </source>
</evidence>
<dbReference type="PROSITE" id="PS50878">
    <property type="entry name" value="RT_POL"/>
    <property type="match status" value="1"/>
</dbReference>
<dbReference type="InterPro" id="IPR051320">
    <property type="entry name" value="Viral_Replic_Matur_Polypro"/>
</dbReference>
<dbReference type="CDD" id="cd01647">
    <property type="entry name" value="RT_LTR"/>
    <property type="match status" value="1"/>
</dbReference>
<proteinExistence type="predicted"/>
<dbReference type="InterPro" id="IPR043128">
    <property type="entry name" value="Rev_trsase/Diguanyl_cyclase"/>
</dbReference>
<dbReference type="InterPro" id="IPR000477">
    <property type="entry name" value="RT_dom"/>
</dbReference>
<keyword evidence="7" id="KW-0695">RNA-directed DNA polymerase</keyword>